<evidence type="ECO:0000313" key="2">
    <source>
        <dbReference type="EMBL" id="KNE88677.1"/>
    </source>
</evidence>
<feature type="chain" id="PRO_5005548522" evidence="1">
    <location>
        <begin position="23"/>
        <end position="56"/>
    </location>
</feature>
<protein>
    <submittedName>
        <fullName evidence="2">Uncharacterized protein</fullName>
    </submittedName>
</protein>
<comment type="caution">
    <text evidence="2">The sequence shown here is derived from an EMBL/GenBank/DDBJ whole genome shotgun (WGS) entry which is preliminary data.</text>
</comment>
<feature type="signal peptide" evidence="1">
    <location>
        <begin position="1"/>
        <end position="22"/>
    </location>
</feature>
<dbReference type="AlphaFoldDB" id="A0A0L0UNM6"/>
<sequence>MVHHTFKSLILLLLTVVTASIAAPPIKLGLSAGDIGVFGDSSPPRNIAVLGDSSPP</sequence>
<feature type="non-terminal residue" evidence="2">
    <location>
        <position position="56"/>
    </location>
</feature>
<dbReference type="Proteomes" id="UP000054564">
    <property type="component" value="Unassembled WGS sequence"/>
</dbReference>
<gene>
    <name evidence="2" type="ORF">PSTG_17905</name>
</gene>
<evidence type="ECO:0000313" key="3">
    <source>
        <dbReference type="Proteomes" id="UP000054564"/>
    </source>
</evidence>
<keyword evidence="1" id="KW-0732">Signal</keyword>
<proteinExistence type="predicted"/>
<evidence type="ECO:0000256" key="1">
    <source>
        <dbReference type="SAM" id="SignalP"/>
    </source>
</evidence>
<organism evidence="2 3">
    <name type="scientific">Puccinia striiformis f. sp. tritici PST-78</name>
    <dbReference type="NCBI Taxonomy" id="1165861"/>
    <lineage>
        <taxon>Eukaryota</taxon>
        <taxon>Fungi</taxon>
        <taxon>Dikarya</taxon>
        <taxon>Basidiomycota</taxon>
        <taxon>Pucciniomycotina</taxon>
        <taxon>Pucciniomycetes</taxon>
        <taxon>Pucciniales</taxon>
        <taxon>Pucciniaceae</taxon>
        <taxon>Puccinia</taxon>
    </lineage>
</organism>
<reference evidence="3" key="1">
    <citation type="submission" date="2014-03" db="EMBL/GenBank/DDBJ databases">
        <title>The Genome Sequence of Puccinia striiformis f. sp. tritici PST-78.</title>
        <authorList>
            <consortium name="The Broad Institute Genome Sequencing Platform"/>
            <person name="Cuomo C."/>
            <person name="Hulbert S."/>
            <person name="Chen X."/>
            <person name="Walker B."/>
            <person name="Young S.K."/>
            <person name="Zeng Q."/>
            <person name="Gargeya S."/>
            <person name="Fitzgerald M."/>
            <person name="Haas B."/>
            <person name="Abouelleil A."/>
            <person name="Alvarado L."/>
            <person name="Arachchi H.M."/>
            <person name="Berlin A.M."/>
            <person name="Chapman S.B."/>
            <person name="Goldberg J."/>
            <person name="Griggs A."/>
            <person name="Gujja S."/>
            <person name="Hansen M."/>
            <person name="Howarth C."/>
            <person name="Imamovic A."/>
            <person name="Larimer J."/>
            <person name="McCowan C."/>
            <person name="Montmayeur A."/>
            <person name="Murphy C."/>
            <person name="Neiman D."/>
            <person name="Pearson M."/>
            <person name="Priest M."/>
            <person name="Roberts A."/>
            <person name="Saif S."/>
            <person name="Shea T."/>
            <person name="Sisk P."/>
            <person name="Sykes S."/>
            <person name="Wortman J."/>
            <person name="Nusbaum C."/>
            <person name="Birren B."/>
        </authorList>
    </citation>
    <scope>NUCLEOTIDE SEQUENCE [LARGE SCALE GENOMIC DNA]</scope>
    <source>
        <strain evidence="3">race PST-78</strain>
    </source>
</reference>
<accession>A0A0L0UNM6</accession>
<name>A0A0L0UNM6_9BASI</name>
<keyword evidence="3" id="KW-1185">Reference proteome</keyword>
<dbReference type="EMBL" id="AJIL01001175">
    <property type="protein sequence ID" value="KNE88677.1"/>
    <property type="molecule type" value="Genomic_DNA"/>
</dbReference>